<evidence type="ECO:0000256" key="9">
    <source>
        <dbReference type="RuleBase" id="RU364020"/>
    </source>
</evidence>
<dbReference type="InterPro" id="IPR018011">
    <property type="entry name" value="Carb_sulfotrans_8-10"/>
</dbReference>
<comment type="caution">
    <text evidence="10">The sequence shown here is derived from an EMBL/GenBank/DDBJ whole genome shotgun (WGS) entry which is preliminary data.</text>
</comment>
<dbReference type="GO" id="GO:0016051">
    <property type="term" value="P:carbohydrate biosynthetic process"/>
    <property type="evidence" value="ECO:0007669"/>
    <property type="project" value="InterPro"/>
</dbReference>
<evidence type="ECO:0000256" key="4">
    <source>
        <dbReference type="ARBA" id="ARBA00022692"/>
    </source>
</evidence>
<keyword evidence="9" id="KW-0735">Signal-anchor</keyword>
<dbReference type="PANTHER" id="PTHR12137:SF54">
    <property type="entry name" value="CARBOHYDRATE SULFOTRANSFERASE"/>
    <property type="match status" value="1"/>
</dbReference>
<keyword evidence="3 9" id="KW-0808">Transferase</keyword>
<evidence type="ECO:0000256" key="6">
    <source>
        <dbReference type="ARBA" id="ARBA00023034"/>
    </source>
</evidence>
<keyword evidence="6 9" id="KW-0333">Golgi apparatus</keyword>
<protein>
    <recommendedName>
        <fullName evidence="9">Carbohydrate sulfotransferase</fullName>
        <ecNumber evidence="9">2.8.2.-</ecNumber>
    </recommendedName>
</protein>
<evidence type="ECO:0000256" key="2">
    <source>
        <dbReference type="ARBA" id="ARBA00006339"/>
    </source>
</evidence>
<reference evidence="10" key="1">
    <citation type="submission" date="2019-08" db="EMBL/GenBank/DDBJ databases">
        <title>The improved chromosome-level genome for the pearl oyster Pinctada fucata martensii using PacBio sequencing and Hi-C.</title>
        <authorList>
            <person name="Zheng Z."/>
        </authorList>
    </citation>
    <scope>NUCLEOTIDE SEQUENCE</scope>
    <source>
        <strain evidence="10">ZZ-2019</strain>
        <tissue evidence="10">Adductor muscle</tissue>
    </source>
</reference>
<keyword evidence="8 9" id="KW-0325">Glycoprotein</keyword>
<dbReference type="EC" id="2.8.2.-" evidence="9"/>
<name>A0AA88XVC0_PINIB</name>
<keyword evidence="11" id="KW-1185">Reference proteome</keyword>
<dbReference type="GO" id="GO:0000139">
    <property type="term" value="C:Golgi membrane"/>
    <property type="evidence" value="ECO:0007669"/>
    <property type="project" value="UniProtKB-SubCell"/>
</dbReference>
<evidence type="ECO:0000256" key="5">
    <source>
        <dbReference type="ARBA" id="ARBA00022989"/>
    </source>
</evidence>
<evidence type="ECO:0000313" key="11">
    <source>
        <dbReference type="Proteomes" id="UP001186944"/>
    </source>
</evidence>
<keyword evidence="4" id="KW-0812">Transmembrane</keyword>
<keyword evidence="9" id="KW-0119">Carbohydrate metabolism</keyword>
<sequence length="354" mass="43041">MRHYKTVCRNRDSADEDDPMATLGDNFQISRRHRLVYCSVLKAGSTFWRRFLQVIDSGKVRSPYSIEAKDVNEKSETLQNVFIEDLYEMSQKNLLFMFSRNPYKRLLSAYLDKLYSANPLFWHSWGHKIKRKPHTICYHDITFEEFLRYVVKLEKAPLWKRDPHYASMREVCKPCQIQYDFIGKIESFKEDVFFFLDHLNLSRYKGVFKDFEEDTFSDSIWDISHTFEDWKRNIRKCMSMHEAFQRTWRRLQIRGQISENMTFPLNEWQSKNLPRHEFFEIVEDAHKRSKNKTDLVKQRENMFQRIYSTVPKDLLNELFHVLRPDFDIFDYEKFSQFQNVSPDEDLFDFKNTKY</sequence>
<keyword evidence="5" id="KW-1133">Transmembrane helix</keyword>
<evidence type="ECO:0000313" key="10">
    <source>
        <dbReference type="EMBL" id="KAK3089280.1"/>
    </source>
</evidence>
<dbReference type="InterPro" id="IPR005331">
    <property type="entry name" value="Sulfotransferase"/>
</dbReference>
<evidence type="ECO:0000256" key="1">
    <source>
        <dbReference type="ARBA" id="ARBA00004323"/>
    </source>
</evidence>
<dbReference type="Proteomes" id="UP001186944">
    <property type="component" value="Unassembled WGS sequence"/>
</dbReference>
<accession>A0AA88XVC0</accession>
<keyword evidence="7" id="KW-0472">Membrane</keyword>
<gene>
    <name evidence="10" type="ORF">FSP39_002308</name>
</gene>
<evidence type="ECO:0000256" key="3">
    <source>
        <dbReference type="ARBA" id="ARBA00022679"/>
    </source>
</evidence>
<evidence type="ECO:0000256" key="7">
    <source>
        <dbReference type="ARBA" id="ARBA00023136"/>
    </source>
</evidence>
<dbReference type="PANTHER" id="PTHR12137">
    <property type="entry name" value="CARBOHYDRATE SULFOTRANSFERASE"/>
    <property type="match status" value="1"/>
</dbReference>
<dbReference type="EMBL" id="VSWD01000010">
    <property type="protein sequence ID" value="KAK3089280.1"/>
    <property type="molecule type" value="Genomic_DNA"/>
</dbReference>
<organism evidence="10 11">
    <name type="scientific">Pinctada imbricata</name>
    <name type="common">Atlantic pearl-oyster</name>
    <name type="synonym">Pinctada martensii</name>
    <dbReference type="NCBI Taxonomy" id="66713"/>
    <lineage>
        <taxon>Eukaryota</taxon>
        <taxon>Metazoa</taxon>
        <taxon>Spiralia</taxon>
        <taxon>Lophotrochozoa</taxon>
        <taxon>Mollusca</taxon>
        <taxon>Bivalvia</taxon>
        <taxon>Autobranchia</taxon>
        <taxon>Pteriomorphia</taxon>
        <taxon>Pterioida</taxon>
        <taxon>Pterioidea</taxon>
        <taxon>Pteriidae</taxon>
        <taxon>Pinctada</taxon>
    </lineage>
</organism>
<dbReference type="Pfam" id="PF03567">
    <property type="entry name" value="Sulfotransfer_2"/>
    <property type="match status" value="1"/>
</dbReference>
<dbReference type="GO" id="GO:0008146">
    <property type="term" value="F:sulfotransferase activity"/>
    <property type="evidence" value="ECO:0007669"/>
    <property type="project" value="InterPro"/>
</dbReference>
<comment type="similarity">
    <text evidence="2 9">Belongs to the sulfotransferase 2 family.</text>
</comment>
<comment type="subcellular location">
    <subcellularLocation>
        <location evidence="1 9">Golgi apparatus membrane</location>
        <topology evidence="1 9">Single-pass type II membrane protein</topology>
    </subcellularLocation>
</comment>
<proteinExistence type="inferred from homology"/>
<evidence type="ECO:0000256" key="8">
    <source>
        <dbReference type="ARBA" id="ARBA00023180"/>
    </source>
</evidence>
<dbReference type="AlphaFoldDB" id="A0AA88XVC0"/>